<dbReference type="RefSeq" id="WP_146781654.1">
    <property type="nucleotide sequence ID" value="NZ_CP042434.1"/>
</dbReference>
<feature type="signal peptide" evidence="1">
    <location>
        <begin position="1"/>
        <end position="20"/>
    </location>
</feature>
<dbReference type="Proteomes" id="UP000321291">
    <property type="component" value="Chromosome"/>
</dbReference>
<protein>
    <recommendedName>
        <fullName evidence="4">DUF4369 domain-containing protein</fullName>
    </recommendedName>
</protein>
<name>A0A5B8VL26_9BACT</name>
<evidence type="ECO:0000256" key="1">
    <source>
        <dbReference type="SAM" id="SignalP"/>
    </source>
</evidence>
<proteinExistence type="predicted"/>
<evidence type="ECO:0000313" key="3">
    <source>
        <dbReference type="Proteomes" id="UP000321291"/>
    </source>
</evidence>
<feature type="chain" id="PRO_5023066643" description="DUF4369 domain-containing protein" evidence="1">
    <location>
        <begin position="21"/>
        <end position="184"/>
    </location>
</feature>
<organism evidence="2 3">
    <name type="scientific">Arachidicoccus ginsenosidivorans</name>
    <dbReference type="NCBI Taxonomy" id="496057"/>
    <lineage>
        <taxon>Bacteria</taxon>
        <taxon>Pseudomonadati</taxon>
        <taxon>Bacteroidota</taxon>
        <taxon>Chitinophagia</taxon>
        <taxon>Chitinophagales</taxon>
        <taxon>Chitinophagaceae</taxon>
        <taxon>Arachidicoccus</taxon>
    </lineage>
</organism>
<dbReference type="OrthoDB" id="5951953at2"/>
<accession>A0A5B8VL26</accession>
<dbReference type="EMBL" id="CP042434">
    <property type="protein sequence ID" value="QEC72039.1"/>
    <property type="molecule type" value="Genomic_DNA"/>
</dbReference>
<dbReference type="KEGG" id="agi:FSB73_10540"/>
<dbReference type="AlphaFoldDB" id="A0A5B8VL26"/>
<gene>
    <name evidence="2" type="ORF">FSB73_10540</name>
</gene>
<sequence>MRKHLLLCCLTAILLNMASAQDLPRPAAGKSLVIFERPPVTALAVQIRLFDSTTYIGLMGAGGHLIYECTPGIKLFWATAENRDFMQADLAPDQVYLVQILAVTGALQARVKLQPYNPTKKNAEKIKKQFIKRIDKGKEKKIGATLADETPERTEQAIQNGMERYQTLKDKEKKITQLTADMHI</sequence>
<reference evidence="2 3" key="1">
    <citation type="journal article" date="2017" name="Int. J. Syst. Evol. Microbiol.">
        <title>Arachidicoccus ginsenosidivorans sp. nov., with ginsenoside-converting activity isolated from ginseng cultivating soil.</title>
        <authorList>
            <person name="Siddiqi M.Z."/>
            <person name="Aslam Z."/>
            <person name="Im W.T."/>
        </authorList>
    </citation>
    <scope>NUCLEOTIDE SEQUENCE [LARGE SCALE GENOMIC DNA]</scope>
    <source>
        <strain evidence="2 3">Gsoil 809</strain>
    </source>
</reference>
<evidence type="ECO:0000313" key="2">
    <source>
        <dbReference type="EMBL" id="QEC72039.1"/>
    </source>
</evidence>
<keyword evidence="1" id="KW-0732">Signal</keyword>
<evidence type="ECO:0008006" key="4">
    <source>
        <dbReference type="Google" id="ProtNLM"/>
    </source>
</evidence>
<keyword evidence="3" id="KW-1185">Reference proteome</keyword>